<gene>
    <name evidence="1" type="ORF">VT52_014615</name>
</gene>
<dbReference type="OrthoDB" id="3543532at2"/>
<dbReference type="RefSeq" id="WP_046422740.1">
    <property type="nucleotide sequence ID" value="NZ_LBDA02000033.1"/>
</dbReference>
<dbReference type="AlphaFoldDB" id="A0A1J4Q0Q2"/>
<evidence type="ECO:0000313" key="2">
    <source>
        <dbReference type="Proteomes" id="UP000034838"/>
    </source>
</evidence>
<dbReference type="Proteomes" id="UP000034838">
    <property type="component" value="Unassembled WGS sequence"/>
</dbReference>
<sequence length="77" mass="8572">MQQGHGYSPRFVADVTDDMIATEKKNPDVWDLHAKFDGKDGDGRFANDPVDGALEVMQSSATLTTCWPLFRKASARR</sequence>
<proteinExistence type="predicted"/>
<protein>
    <submittedName>
        <fullName evidence="1">Uncharacterized protein</fullName>
    </submittedName>
</protein>
<evidence type="ECO:0000313" key="1">
    <source>
        <dbReference type="EMBL" id="OIK26723.1"/>
    </source>
</evidence>
<organism evidence="1 2">
    <name type="scientific">Streptomyces malaysiense</name>
    <dbReference type="NCBI Taxonomy" id="1428626"/>
    <lineage>
        <taxon>Bacteria</taxon>
        <taxon>Bacillati</taxon>
        <taxon>Actinomycetota</taxon>
        <taxon>Actinomycetes</taxon>
        <taxon>Kitasatosporales</taxon>
        <taxon>Streptomycetaceae</taxon>
        <taxon>Streptomyces</taxon>
    </lineage>
</organism>
<reference evidence="1" key="1">
    <citation type="submission" date="2016-10" db="EMBL/GenBank/DDBJ databases">
        <title>Genome sequence of Streptomyces malaysiense MUSC 136.</title>
        <authorList>
            <person name="Lee L.-H."/>
            <person name="Ser H.-L."/>
        </authorList>
    </citation>
    <scope>NUCLEOTIDE SEQUENCE [LARGE SCALE GENOMIC DNA]</scope>
    <source>
        <strain evidence="1">MUSC 136</strain>
    </source>
</reference>
<keyword evidence="2" id="KW-1185">Reference proteome</keyword>
<accession>A0A1J4Q0Q2</accession>
<name>A0A1J4Q0Q2_9ACTN</name>
<dbReference type="EMBL" id="LBDA02000033">
    <property type="protein sequence ID" value="OIK26723.1"/>
    <property type="molecule type" value="Genomic_DNA"/>
</dbReference>
<comment type="caution">
    <text evidence="1">The sequence shown here is derived from an EMBL/GenBank/DDBJ whole genome shotgun (WGS) entry which is preliminary data.</text>
</comment>